<accession>A0A016SV27</accession>
<dbReference type="AlphaFoldDB" id="A0A016SV27"/>
<evidence type="ECO:0000313" key="2">
    <source>
        <dbReference type="Proteomes" id="UP000024635"/>
    </source>
</evidence>
<organism evidence="1 2">
    <name type="scientific">Ancylostoma ceylanicum</name>
    <dbReference type="NCBI Taxonomy" id="53326"/>
    <lineage>
        <taxon>Eukaryota</taxon>
        <taxon>Metazoa</taxon>
        <taxon>Ecdysozoa</taxon>
        <taxon>Nematoda</taxon>
        <taxon>Chromadorea</taxon>
        <taxon>Rhabditida</taxon>
        <taxon>Rhabditina</taxon>
        <taxon>Rhabditomorpha</taxon>
        <taxon>Strongyloidea</taxon>
        <taxon>Ancylostomatidae</taxon>
        <taxon>Ancylostomatinae</taxon>
        <taxon>Ancylostoma</taxon>
    </lineage>
</organism>
<gene>
    <name evidence="1" type="primary">Acey_s0172.g356</name>
    <name evidence="1" type="ORF">Y032_0172g356</name>
</gene>
<comment type="caution">
    <text evidence="1">The sequence shown here is derived from an EMBL/GenBank/DDBJ whole genome shotgun (WGS) entry which is preliminary data.</text>
</comment>
<reference evidence="2" key="1">
    <citation type="journal article" date="2015" name="Nat. Genet.">
        <title>The genome and transcriptome of the zoonotic hookworm Ancylostoma ceylanicum identify infection-specific gene families.</title>
        <authorList>
            <person name="Schwarz E.M."/>
            <person name="Hu Y."/>
            <person name="Antoshechkin I."/>
            <person name="Miller M.M."/>
            <person name="Sternberg P.W."/>
            <person name="Aroian R.V."/>
        </authorList>
    </citation>
    <scope>NUCLEOTIDE SEQUENCE</scope>
    <source>
        <strain evidence="2">HY135</strain>
    </source>
</reference>
<dbReference type="EMBL" id="JARK01001508">
    <property type="protein sequence ID" value="EYB94380.1"/>
    <property type="molecule type" value="Genomic_DNA"/>
</dbReference>
<dbReference type="Proteomes" id="UP000024635">
    <property type="component" value="Unassembled WGS sequence"/>
</dbReference>
<keyword evidence="2" id="KW-1185">Reference proteome</keyword>
<sequence length="69" mass="7923">MEQTRRSRAAELELGRFRDLVASLPYSSPEQFKPLVEVAHATKTSSWCRSKTDIQRKDAVWLDTRTLSA</sequence>
<protein>
    <submittedName>
        <fullName evidence="1">Uncharacterized protein</fullName>
    </submittedName>
</protein>
<evidence type="ECO:0000313" key="1">
    <source>
        <dbReference type="EMBL" id="EYB94380.1"/>
    </source>
</evidence>
<name>A0A016SV27_9BILA</name>
<proteinExistence type="predicted"/>